<reference evidence="5" key="1">
    <citation type="journal article" date="2014" name="Proc. Natl. Acad. Sci. U.S.A.">
        <title>Extensive sampling of basidiomycete genomes demonstrates inadequacy of the white-rot/brown-rot paradigm for wood decay fungi.</title>
        <authorList>
            <person name="Riley R."/>
            <person name="Salamov A.A."/>
            <person name="Brown D.W."/>
            <person name="Nagy L.G."/>
            <person name="Floudas D."/>
            <person name="Held B.W."/>
            <person name="Levasseur A."/>
            <person name="Lombard V."/>
            <person name="Morin E."/>
            <person name="Otillar R."/>
            <person name="Lindquist E.A."/>
            <person name="Sun H."/>
            <person name="LaButti K.M."/>
            <person name="Schmutz J."/>
            <person name="Jabbour D."/>
            <person name="Luo H."/>
            <person name="Baker S.E."/>
            <person name="Pisabarro A.G."/>
            <person name="Walton J.D."/>
            <person name="Blanchette R.A."/>
            <person name="Henrissat B."/>
            <person name="Martin F."/>
            <person name="Cullen D."/>
            <person name="Hibbett D.S."/>
            <person name="Grigoriev I.V."/>
        </authorList>
    </citation>
    <scope>NUCLEOTIDE SEQUENCE [LARGE SCALE GENOMIC DNA]</scope>
    <source>
        <strain evidence="5">FD-172 SS1</strain>
    </source>
</reference>
<dbReference type="Pfam" id="PF00023">
    <property type="entry name" value="Ank"/>
    <property type="match status" value="1"/>
</dbReference>
<dbReference type="Pfam" id="PF12796">
    <property type="entry name" value="Ank_2"/>
    <property type="match status" value="2"/>
</dbReference>
<dbReference type="EMBL" id="KL198034">
    <property type="protein sequence ID" value="KDQ15097.1"/>
    <property type="molecule type" value="Genomic_DNA"/>
</dbReference>
<dbReference type="PROSITE" id="PS50297">
    <property type="entry name" value="ANK_REP_REGION"/>
    <property type="match status" value="4"/>
</dbReference>
<dbReference type="AlphaFoldDB" id="A0A067MT97"/>
<protein>
    <submittedName>
        <fullName evidence="4">Uncharacterized protein</fullName>
    </submittedName>
</protein>
<feature type="repeat" description="ANK" evidence="3">
    <location>
        <begin position="250"/>
        <end position="282"/>
    </location>
</feature>
<evidence type="ECO:0000256" key="1">
    <source>
        <dbReference type="ARBA" id="ARBA00022737"/>
    </source>
</evidence>
<keyword evidence="2 3" id="KW-0040">ANK repeat</keyword>
<evidence type="ECO:0000313" key="5">
    <source>
        <dbReference type="Proteomes" id="UP000027195"/>
    </source>
</evidence>
<feature type="non-terminal residue" evidence="4">
    <location>
        <position position="290"/>
    </location>
</feature>
<dbReference type="Gene3D" id="1.25.40.20">
    <property type="entry name" value="Ankyrin repeat-containing domain"/>
    <property type="match status" value="4"/>
</dbReference>
<dbReference type="InParanoid" id="A0A067MT97"/>
<keyword evidence="1" id="KW-0677">Repeat</keyword>
<accession>A0A067MT97</accession>
<feature type="repeat" description="ANK" evidence="3">
    <location>
        <begin position="216"/>
        <end position="249"/>
    </location>
</feature>
<evidence type="ECO:0000256" key="3">
    <source>
        <dbReference type="PROSITE-ProRule" id="PRU00023"/>
    </source>
</evidence>
<dbReference type="SUPFAM" id="SSF48403">
    <property type="entry name" value="Ankyrin repeat"/>
    <property type="match status" value="1"/>
</dbReference>
<evidence type="ECO:0000313" key="4">
    <source>
        <dbReference type="EMBL" id="KDQ15097.1"/>
    </source>
</evidence>
<dbReference type="STRING" id="930990.A0A067MT97"/>
<gene>
    <name evidence="4" type="ORF">BOTBODRAFT_131688</name>
</gene>
<dbReference type="SMART" id="SM00248">
    <property type="entry name" value="ANK"/>
    <property type="match status" value="8"/>
</dbReference>
<dbReference type="InterPro" id="IPR036770">
    <property type="entry name" value="Ankyrin_rpt-contain_sf"/>
</dbReference>
<evidence type="ECO:0000256" key="2">
    <source>
        <dbReference type="ARBA" id="ARBA00023043"/>
    </source>
</evidence>
<proteinExistence type="predicted"/>
<sequence>MEINVRNQNGETPLHIAARASSIVMIRFLLDVGADPHAQDARNRTPLAWATSPNPLKTLLRRGTDINQRDEYGRSALHLICYNRYLHECDTGILQSLIRTYLDFGGDVDAVDKRGRTPLHNVRFERNVVLVSGMLVLAGANLDARDNDGTTPIHLAARSGSSLMVEHLLHLRANVAALDKQGGSFLHYAACSPYSFPALFGMAAAAGLDLNKRDSLGLSPIHWGARGPHNWDNIRALLQAGADVNARDNRGWTPLHHASRFGTPFISKKVLAIGADPEAPDLQGDSPLAA</sequence>
<dbReference type="InterPro" id="IPR002110">
    <property type="entry name" value="Ankyrin_rpt"/>
</dbReference>
<dbReference type="PROSITE" id="PS50088">
    <property type="entry name" value="ANK_REPEAT"/>
    <property type="match status" value="5"/>
</dbReference>
<feature type="repeat" description="ANK" evidence="3">
    <location>
        <begin position="148"/>
        <end position="180"/>
    </location>
</feature>
<feature type="repeat" description="ANK" evidence="3">
    <location>
        <begin position="9"/>
        <end position="41"/>
    </location>
</feature>
<feature type="repeat" description="ANK" evidence="3">
    <location>
        <begin position="114"/>
        <end position="147"/>
    </location>
</feature>
<keyword evidence="5" id="KW-1185">Reference proteome</keyword>
<dbReference type="PANTHER" id="PTHR24126">
    <property type="entry name" value="ANKYRIN REPEAT, PH AND SEC7 DOMAIN CONTAINING PROTEIN SECG-RELATED"/>
    <property type="match status" value="1"/>
</dbReference>
<dbReference type="OrthoDB" id="194358at2759"/>
<dbReference type="PANTHER" id="PTHR24126:SF14">
    <property type="entry name" value="ANK_REP_REGION DOMAIN-CONTAINING PROTEIN"/>
    <property type="match status" value="1"/>
</dbReference>
<organism evidence="4 5">
    <name type="scientific">Botryobasidium botryosum (strain FD-172 SS1)</name>
    <dbReference type="NCBI Taxonomy" id="930990"/>
    <lineage>
        <taxon>Eukaryota</taxon>
        <taxon>Fungi</taxon>
        <taxon>Dikarya</taxon>
        <taxon>Basidiomycota</taxon>
        <taxon>Agaricomycotina</taxon>
        <taxon>Agaricomycetes</taxon>
        <taxon>Cantharellales</taxon>
        <taxon>Botryobasidiaceae</taxon>
        <taxon>Botryobasidium</taxon>
    </lineage>
</organism>
<dbReference type="HOGENOM" id="CLU_000134_18_0_1"/>
<name>A0A067MT97_BOTB1</name>
<dbReference type="Proteomes" id="UP000027195">
    <property type="component" value="Unassembled WGS sequence"/>
</dbReference>
<dbReference type="PRINTS" id="PR01415">
    <property type="entry name" value="ANKYRIN"/>
</dbReference>